<dbReference type="InterPro" id="IPR007757">
    <property type="entry name" value="MT-A70-like"/>
</dbReference>
<evidence type="ECO:0000256" key="2">
    <source>
        <dbReference type="SAM" id="MobiDB-lite"/>
    </source>
</evidence>
<evidence type="ECO:0000256" key="1">
    <source>
        <dbReference type="PROSITE-ProRule" id="PRU00489"/>
    </source>
</evidence>
<dbReference type="InterPro" id="IPR029063">
    <property type="entry name" value="SAM-dependent_MTases_sf"/>
</dbReference>
<proteinExistence type="inferred from homology"/>
<comment type="similarity">
    <text evidence="1">Belongs to the MT-A70-like family.</text>
</comment>
<comment type="caution">
    <text evidence="3">The sequence shown here is derived from an EMBL/GenBank/DDBJ whole genome shotgun (WGS) entry which is preliminary data.</text>
</comment>
<dbReference type="PANTHER" id="PTHR12829">
    <property type="entry name" value="N6-ADENOSINE-METHYLTRANSFERASE"/>
    <property type="match status" value="1"/>
</dbReference>
<dbReference type="EMBL" id="ML993947">
    <property type="protein sequence ID" value="KAF2202166.1"/>
    <property type="molecule type" value="Genomic_DNA"/>
</dbReference>
<keyword evidence="4" id="KW-1185">Reference proteome</keyword>
<name>A0A9P4JPV1_9PLEO</name>
<organism evidence="3 4">
    <name type="scientific">Delitschia confertaspora ATCC 74209</name>
    <dbReference type="NCBI Taxonomy" id="1513339"/>
    <lineage>
        <taxon>Eukaryota</taxon>
        <taxon>Fungi</taxon>
        <taxon>Dikarya</taxon>
        <taxon>Ascomycota</taxon>
        <taxon>Pezizomycotina</taxon>
        <taxon>Dothideomycetes</taxon>
        <taxon>Pleosporomycetidae</taxon>
        <taxon>Pleosporales</taxon>
        <taxon>Delitschiaceae</taxon>
        <taxon>Delitschia</taxon>
    </lineage>
</organism>
<dbReference type="GO" id="GO:0005634">
    <property type="term" value="C:nucleus"/>
    <property type="evidence" value="ECO:0007669"/>
    <property type="project" value="TreeGrafter"/>
</dbReference>
<dbReference type="GO" id="GO:0008168">
    <property type="term" value="F:methyltransferase activity"/>
    <property type="evidence" value="ECO:0007669"/>
    <property type="project" value="TreeGrafter"/>
</dbReference>
<evidence type="ECO:0000313" key="3">
    <source>
        <dbReference type="EMBL" id="KAF2202166.1"/>
    </source>
</evidence>
<gene>
    <name evidence="3" type="ORF">GQ43DRAFT_439963</name>
</gene>
<evidence type="ECO:0000313" key="4">
    <source>
        <dbReference type="Proteomes" id="UP000799536"/>
    </source>
</evidence>
<dbReference type="SUPFAM" id="SSF53335">
    <property type="entry name" value="S-adenosyl-L-methionine-dependent methyltransferases"/>
    <property type="match status" value="1"/>
</dbReference>
<dbReference type="Proteomes" id="UP000799536">
    <property type="component" value="Unassembled WGS sequence"/>
</dbReference>
<dbReference type="AlphaFoldDB" id="A0A9P4JPV1"/>
<protein>
    <submittedName>
        <fullName evidence="3">MT-A70-domain-containing protein</fullName>
    </submittedName>
</protein>
<accession>A0A9P4JPV1</accession>
<dbReference type="Pfam" id="PF05063">
    <property type="entry name" value="MT-A70"/>
    <property type="match status" value="1"/>
</dbReference>
<reference evidence="3" key="1">
    <citation type="journal article" date="2020" name="Stud. Mycol.">
        <title>101 Dothideomycetes genomes: a test case for predicting lifestyles and emergence of pathogens.</title>
        <authorList>
            <person name="Haridas S."/>
            <person name="Albert R."/>
            <person name="Binder M."/>
            <person name="Bloem J."/>
            <person name="Labutti K."/>
            <person name="Salamov A."/>
            <person name="Andreopoulos B."/>
            <person name="Baker S."/>
            <person name="Barry K."/>
            <person name="Bills G."/>
            <person name="Bluhm B."/>
            <person name="Cannon C."/>
            <person name="Castanera R."/>
            <person name="Culley D."/>
            <person name="Daum C."/>
            <person name="Ezra D."/>
            <person name="Gonzalez J."/>
            <person name="Henrissat B."/>
            <person name="Kuo A."/>
            <person name="Liang C."/>
            <person name="Lipzen A."/>
            <person name="Lutzoni F."/>
            <person name="Magnuson J."/>
            <person name="Mondo S."/>
            <person name="Nolan M."/>
            <person name="Ohm R."/>
            <person name="Pangilinan J."/>
            <person name="Park H.-J."/>
            <person name="Ramirez L."/>
            <person name="Alfaro M."/>
            <person name="Sun H."/>
            <person name="Tritt A."/>
            <person name="Yoshinaga Y."/>
            <person name="Zwiers L.-H."/>
            <person name="Turgeon B."/>
            <person name="Goodwin S."/>
            <person name="Spatafora J."/>
            <person name="Crous P."/>
            <person name="Grigoriev I."/>
        </authorList>
    </citation>
    <scope>NUCLEOTIDE SEQUENCE</scope>
    <source>
        <strain evidence="3">ATCC 74209</strain>
    </source>
</reference>
<sequence length="453" mass="51219">MATGPRASAILYQNPQADITLIDIPTSIATVQGSSDVPLSCQPREEPYPITNEPKSEKAKAKAKATNNTVDDELHIFYRAEIEKALAKIRSRILGPWCMPREIMNQVSKPNGNSEMDLDDPEEALSLQLRKWSRIAEEEEPDFQTLMTTLELNGDIDSATPSWVMAYHPSNRDLRENQKSKQEAVKEPLSTSFHNPENAPLDLTIFDSNPNSDTCFRFKIPARSTFYLQDCSVSDSFRAAFRSITDDHLIPRHFDFILLDPPWPNHSARRKAAYAPESSHKAMKEMILKMNLDIYLEHNGLIGIWITNSPAVRRIVLGEGGIFKKLNVGLIEEWIWVKTTKKGEPISALDSIWRKPYEVLLLGRAAPNPLVPMGPAAEVKRRVIVGVPDFHSRKPCLKELIEPYMPDKDDYTALEVFARNLVEGWSSWGDEVLKFQWEGYWAASGKISDGEST</sequence>
<feature type="region of interest" description="Disordered" evidence="2">
    <location>
        <begin position="34"/>
        <end position="58"/>
    </location>
</feature>
<dbReference type="PANTHER" id="PTHR12829:SF4">
    <property type="entry name" value="N(6)-ADENINE-SPECIFIC METHYLTRANSFERASE METTL4"/>
    <property type="match status" value="1"/>
</dbReference>
<dbReference type="PROSITE" id="PS51143">
    <property type="entry name" value="MT_A70"/>
    <property type="match status" value="1"/>
</dbReference>
<dbReference type="OrthoDB" id="61116at2759"/>